<sequence length="478" mass="50789">MKLQYSFIAVSLALAGCGGSSGSDSAAAPTYDVAGTIRSQGSLLDTPVCIDLNQNFACDSNEPSAKSDNTGQFTLTSTDKNILNSTILAEVDAGSSKTLRIAAPGQGLASGNSINAVTTLVASLVIDGETVAQADEMVKAQVTSAGVSLTGTVMSDPTVNELTNLEQNTTALLTEMKVEEMTQGVALVAKKLSYENKSLVSGLLSAAETTAFTQELSLVVAQTSGSNDTGAVLYFADGASDVADAQTDFPGQDAEYGFDKDDLQTATGAGFKFVKLDDKGATLAADATEWSCTLDERTGLIWENKSADTNSVQFKDRTFVYESDTFEPYYEDLAVVGCVAAGDNICSTSEYAAHINQQSLCGVSDWRLPTYQEFYDVLDLGETEKDADDNVYGLNYAYFPQQGLGSPDVETGAVWLDDFSHVNYSAYNYDGGIQFAIIATKGADRGYVSFVEIYSDKVERDSGTSYQFPIRLVAVKGQ</sequence>
<gene>
    <name evidence="3" type="ORF">F2P58_11865</name>
</gene>
<feature type="domain" description="Lcl C-terminal" evidence="2">
    <location>
        <begin position="292"/>
        <end position="402"/>
    </location>
</feature>
<evidence type="ECO:0000313" key="4">
    <source>
        <dbReference type="Proteomes" id="UP000326789"/>
    </source>
</evidence>
<accession>A0A5N3R186</accession>
<feature type="chain" id="PRO_5024376653" evidence="1">
    <location>
        <begin position="27"/>
        <end position="478"/>
    </location>
</feature>
<dbReference type="Pfam" id="PF07603">
    <property type="entry name" value="Lcl_C"/>
    <property type="match status" value="1"/>
</dbReference>
<reference evidence="3 4" key="1">
    <citation type="submission" date="2019-09" db="EMBL/GenBank/DDBJ databases">
        <title>Whole genome sequence of Vibrio fortis.</title>
        <authorList>
            <person name="Das S.K."/>
        </authorList>
    </citation>
    <scope>NUCLEOTIDE SEQUENCE [LARGE SCALE GENOMIC DNA]</scope>
    <source>
        <strain evidence="3 4">AN60</strain>
    </source>
</reference>
<evidence type="ECO:0000256" key="1">
    <source>
        <dbReference type="SAM" id="SignalP"/>
    </source>
</evidence>
<evidence type="ECO:0000313" key="3">
    <source>
        <dbReference type="EMBL" id="KAB0288156.1"/>
    </source>
</evidence>
<keyword evidence="1" id="KW-0732">Signal</keyword>
<name>A0A5N3R186_9VIBR</name>
<evidence type="ECO:0000259" key="2">
    <source>
        <dbReference type="Pfam" id="PF07603"/>
    </source>
</evidence>
<comment type="caution">
    <text evidence="3">The sequence shown here is derived from an EMBL/GenBank/DDBJ whole genome shotgun (WGS) entry which is preliminary data.</text>
</comment>
<feature type="signal peptide" evidence="1">
    <location>
        <begin position="1"/>
        <end position="26"/>
    </location>
</feature>
<dbReference type="EMBL" id="VWSE01000006">
    <property type="protein sequence ID" value="KAB0288156.1"/>
    <property type="molecule type" value="Genomic_DNA"/>
</dbReference>
<dbReference type="InterPro" id="IPR011460">
    <property type="entry name" value="Lcl_C"/>
</dbReference>
<dbReference type="RefSeq" id="WP_150869956.1">
    <property type="nucleotide sequence ID" value="NZ_VWSE01000006.1"/>
</dbReference>
<dbReference type="Proteomes" id="UP000326789">
    <property type="component" value="Unassembled WGS sequence"/>
</dbReference>
<proteinExistence type="predicted"/>
<dbReference type="PROSITE" id="PS51257">
    <property type="entry name" value="PROKAR_LIPOPROTEIN"/>
    <property type="match status" value="1"/>
</dbReference>
<dbReference type="AlphaFoldDB" id="A0A5N3R186"/>
<organism evidence="3 4">
    <name type="scientific">Vibrio fortis</name>
    <dbReference type="NCBI Taxonomy" id="212667"/>
    <lineage>
        <taxon>Bacteria</taxon>
        <taxon>Pseudomonadati</taxon>
        <taxon>Pseudomonadota</taxon>
        <taxon>Gammaproteobacteria</taxon>
        <taxon>Vibrionales</taxon>
        <taxon>Vibrionaceae</taxon>
        <taxon>Vibrio</taxon>
    </lineage>
</organism>
<protein>
    <submittedName>
        <fullName evidence="3">DUF1566 domain-containing protein</fullName>
    </submittedName>
</protein>